<accession>A0A9X4AYY7</accession>
<evidence type="ECO:0000313" key="14">
    <source>
        <dbReference type="Proteomes" id="UP001151081"/>
    </source>
</evidence>
<dbReference type="InterPro" id="IPR000123">
    <property type="entry name" value="Reverse_transcriptase_msDNA"/>
</dbReference>
<evidence type="ECO:0000313" key="13">
    <source>
        <dbReference type="EMBL" id="MDC3987592.1"/>
    </source>
</evidence>
<evidence type="ECO:0000256" key="9">
    <source>
        <dbReference type="ARBA" id="ARBA00048173"/>
    </source>
</evidence>
<evidence type="ECO:0000256" key="2">
    <source>
        <dbReference type="ARBA" id="ARBA00022679"/>
    </source>
</evidence>
<feature type="compositionally biased region" description="Low complexity" evidence="11">
    <location>
        <begin position="32"/>
        <end position="72"/>
    </location>
</feature>
<evidence type="ECO:0000256" key="5">
    <source>
        <dbReference type="ARBA" id="ARBA00022842"/>
    </source>
</evidence>
<dbReference type="EMBL" id="JAGTJJ010000055">
    <property type="protein sequence ID" value="MDC3987592.1"/>
    <property type="molecule type" value="Genomic_DNA"/>
</dbReference>
<proteinExistence type="inferred from homology"/>
<gene>
    <name evidence="13" type="ORF">KEG57_44410</name>
</gene>
<keyword evidence="5" id="KW-0460">Magnesium</keyword>
<evidence type="ECO:0000256" key="10">
    <source>
        <dbReference type="SAM" id="Coils"/>
    </source>
</evidence>
<dbReference type="PANTHER" id="PTHR34047">
    <property type="entry name" value="NUCLEAR INTRON MATURASE 1, MITOCHONDRIAL-RELATED"/>
    <property type="match status" value="1"/>
</dbReference>
<dbReference type="AlphaFoldDB" id="A0A9X4AYY7"/>
<feature type="compositionally biased region" description="Basic and acidic residues" evidence="11">
    <location>
        <begin position="17"/>
        <end position="28"/>
    </location>
</feature>
<sequence>MGFWDKVKSFIGTGKPGEGEPGKNEQGDKPQAGASTSAKTSSTSTTSGAGGKNPAVATFTASPAPAAAAATTPDKKKKDKPKPKDPYETSGILGLSADEMRKRALKINPYQTAWIGRVDTIPPQSDERTALIDRGLILRGLLTEQQLEEIHRVGDLWLKHHEAASMATVVARKKADAAIEELRRQKAERKAEKKRLAAERKKKHAEAVAKRRAEDIIFLGRGVSGSLGDRRANVESLRKQGLPLLSTPAEVAKALSVPIPRLRWLCYHNDAVEKPHYVYFEVPKRSGGMRLLSAPHEALSKAQQWILQNVLAKLSVEGEAHGFVKGRSTVTNARAHLGRGTVVNLDLSDFFPTITFGRVRGLFESIGYSPAVATIFALICTESPRRKVVYDGTTYWVAVGERGLPQGACTSPAISNLVARKLDRRLSGMTRKMGWTYTRYADDLTFSAANEFVDDGKGGQKKGRSDLGILLARVRHIVQEEGFAINPKKGRVQHAGGRQEVTGIVVNDKLGMPREEVRKLRAILHAAKKTGLAAQNRDNIPHFEAYLQGKIAYLNMVDPERAMQLAKAFLEIPR</sequence>
<feature type="domain" description="Reverse transcriptase" evidence="12">
    <location>
        <begin position="263"/>
        <end position="506"/>
    </location>
</feature>
<dbReference type="PROSITE" id="PS50878">
    <property type="entry name" value="RT_POL"/>
    <property type="match status" value="1"/>
</dbReference>
<dbReference type="EC" id="2.7.7.49" evidence="1"/>
<dbReference type="GO" id="GO:0046872">
    <property type="term" value="F:metal ion binding"/>
    <property type="evidence" value="ECO:0007669"/>
    <property type="project" value="UniProtKB-KW"/>
</dbReference>
<evidence type="ECO:0000259" key="12">
    <source>
        <dbReference type="PROSITE" id="PS50878"/>
    </source>
</evidence>
<dbReference type="CDD" id="cd03487">
    <property type="entry name" value="RT_Bac_retron_II"/>
    <property type="match status" value="1"/>
</dbReference>
<dbReference type="GO" id="GO:0003964">
    <property type="term" value="F:RNA-directed DNA polymerase activity"/>
    <property type="evidence" value="ECO:0007669"/>
    <property type="project" value="UniProtKB-KW"/>
</dbReference>
<dbReference type="GO" id="GO:0003723">
    <property type="term" value="F:RNA binding"/>
    <property type="evidence" value="ECO:0007669"/>
    <property type="project" value="InterPro"/>
</dbReference>
<reference evidence="13 14" key="1">
    <citation type="submission" date="2021-04" db="EMBL/GenBank/DDBJ databases">
        <title>Genome analysis of Polyangium sp.</title>
        <authorList>
            <person name="Li Y."/>
            <person name="Wang J."/>
        </authorList>
    </citation>
    <scope>NUCLEOTIDE SEQUENCE [LARGE SCALE GENOMIC DNA]</scope>
    <source>
        <strain evidence="13 14">SDU14</strain>
    </source>
</reference>
<dbReference type="PANTHER" id="PTHR34047:SF7">
    <property type="entry name" value="RNA-DIRECTED DNA POLYMERASE"/>
    <property type="match status" value="1"/>
</dbReference>
<keyword evidence="14" id="KW-1185">Reference proteome</keyword>
<dbReference type="SUPFAM" id="SSF56672">
    <property type="entry name" value="DNA/RNA polymerases"/>
    <property type="match status" value="1"/>
</dbReference>
<evidence type="ECO:0000256" key="7">
    <source>
        <dbReference type="ARBA" id="ARBA00023118"/>
    </source>
</evidence>
<dbReference type="InterPro" id="IPR043502">
    <property type="entry name" value="DNA/RNA_pol_sf"/>
</dbReference>
<organism evidence="13 14">
    <name type="scientific">Polyangium jinanense</name>
    <dbReference type="NCBI Taxonomy" id="2829994"/>
    <lineage>
        <taxon>Bacteria</taxon>
        <taxon>Pseudomonadati</taxon>
        <taxon>Myxococcota</taxon>
        <taxon>Polyangia</taxon>
        <taxon>Polyangiales</taxon>
        <taxon>Polyangiaceae</taxon>
        <taxon>Polyangium</taxon>
    </lineage>
</organism>
<comment type="caution">
    <text evidence="13">The sequence shown here is derived from an EMBL/GenBank/DDBJ whole genome shotgun (WGS) entry which is preliminary data.</text>
</comment>
<dbReference type="GO" id="GO:0051607">
    <property type="term" value="P:defense response to virus"/>
    <property type="evidence" value="ECO:0007669"/>
    <property type="project" value="UniProtKB-KW"/>
</dbReference>
<dbReference type="InterPro" id="IPR000477">
    <property type="entry name" value="RT_dom"/>
</dbReference>
<evidence type="ECO:0000256" key="11">
    <source>
        <dbReference type="SAM" id="MobiDB-lite"/>
    </source>
</evidence>
<evidence type="ECO:0000256" key="6">
    <source>
        <dbReference type="ARBA" id="ARBA00022918"/>
    </source>
</evidence>
<keyword evidence="2" id="KW-0808">Transferase</keyword>
<keyword evidence="10" id="KW-0175">Coiled coil</keyword>
<keyword evidence="3" id="KW-0548">Nucleotidyltransferase</keyword>
<dbReference type="RefSeq" id="WP_272459638.1">
    <property type="nucleotide sequence ID" value="NZ_JAGTJJ010000055.1"/>
</dbReference>
<evidence type="ECO:0000256" key="3">
    <source>
        <dbReference type="ARBA" id="ARBA00022695"/>
    </source>
</evidence>
<evidence type="ECO:0000256" key="8">
    <source>
        <dbReference type="ARBA" id="ARBA00034120"/>
    </source>
</evidence>
<evidence type="ECO:0000256" key="4">
    <source>
        <dbReference type="ARBA" id="ARBA00022723"/>
    </source>
</evidence>
<keyword evidence="4" id="KW-0479">Metal-binding</keyword>
<comment type="catalytic activity">
    <reaction evidence="9">
        <text>DNA(n) + a 2'-deoxyribonucleoside 5'-triphosphate = DNA(n+1) + diphosphate</text>
        <dbReference type="Rhea" id="RHEA:22508"/>
        <dbReference type="Rhea" id="RHEA-COMP:17339"/>
        <dbReference type="Rhea" id="RHEA-COMP:17340"/>
        <dbReference type="ChEBI" id="CHEBI:33019"/>
        <dbReference type="ChEBI" id="CHEBI:61560"/>
        <dbReference type="ChEBI" id="CHEBI:173112"/>
        <dbReference type="EC" id="2.7.7.49"/>
    </reaction>
</comment>
<dbReference type="Pfam" id="PF00078">
    <property type="entry name" value="RVT_1"/>
    <property type="match status" value="1"/>
</dbReference>
<dbReference type="PRINTS" id="PR00866">
    <property type="entry name" value="RNADNAPOLMS"/>
</dbReference>
<name>A0A9X4AYY7_9BACT</name>
<protein>
    <recommendedName>
        <fullName evidence="1">RNA-directed DNA polymerase</fullName>
        <ecNumber evidence="1">2.7.7.49</ecNumber>
    </recommendedName>
</protein>
<comment type="similarity">
    <text evidence="8">Belongs to the bacterial reverse transcriptase family.</text>
</comment>
<keyword evidence="7" id="KW-0051">Antiviral defense</keyword>
<keyword evidence="6 13" id="KW-0695">RNA-directed DNA polymerase</keyword>
<dbReference type="InterPro" id="IPR051083">
    <property type="entry name" value="GrpII_Intron_Splice-Mob/Def"/>
</dbReference>
<feature type="region of interest" description="Disordered" evidence="11">
    <location>
        <begin position="1"/>
        <end position="93"/>
    </location>
</feature>
<dbReference type="Proteomes" id="UP001151081">
    <property type="component" value="Unassembled WGS sequence"/>
</dbReference>
<evidence type="ECO:0000256" key="1">
    <source>
        <dbReference type="ARBA" id="ARBA00012493"/>
    </source>
</evidence>
<feature type="coiled-coil region" evidence="10">
    <location>
        <begin position="170"/>
        <end position="208"/>
    </location>
</feature>